<feature type="disulfide bond" evidence="17">
    <location>
        <begin position="482"/>
        <end position="486"/>
    </location>
</feature>
<evidence type="ECO:0000256" key="3">
    <source>
        <dbReference type="ARBA" id="ARBA00022475"/>
    </source>
</evidence>
<dbReference type="PRINTS" id="PR01186">
    <property type="entry name" value="INTEGRINB"/>
</dbReference>
<dbReference type="PROSITE" id="PS00243">
    <property type="entry name" value="I_EGF_1"/>
    <property type="match status" value="3"/>
</dbReference>
<dbReference type="InterPro" id="IPR033760">
    <property type="entry name" value="Integrin_beta_N"/>
</dbReference>
<feature type="disulfide bond" evidence="17">
    <location>
        <begin position="654"/>
        <end position="663"/>
    </location>
</feature>
<keyword evidence="9" id="KW-0106">Calcium</keyword>
<keyword evidence="14 19" id="KW-0472">Membrane</keyword>
<dbReference type="Gene3D" id="4.10.1240.30">
    <property type="match status" value="1"/>
</dbReference>
<dbReference type="Pfam" id="PF07965">
    <property type="entry name" value="Integrin_B_tail"/>
    <property type="match status" value="1"/>
</dbReference>
<organism evidence="24 25">
    <name type="scientific">Silurus meridionalis</name>
    <name type="common">Southern catfish</name>
    <name type="synonym">Silurus soldatovi meridionalis</name>
    <dbReference type="NCBI Taxonomy" id="175797"/>
    <lineage>
        <taxon>Eukaryota</taxon>
        <taxon>Metazoa</taxon>
        <taxon>Chordata</taxon>
        <taxon>Craniata</taxon>
        <taxon>Vertebrata</taxon>
        <taxon>Euteleostomi</taxon>
        <taxon>Actinopterygii</taxon>
        <taxon>Neopterygii</taxon>
        <taxon>Teleostei</taxon>
        <taxon>Ostariophysi</taxon>
        <taxon>Siluriformes</taxon>
        <taxon>Siluridae</taxon>
        <taxon>Silurus</taxon>
    </lineage>
</organism>
<keyword evidence="13 18" id="KW-0401">Integrin</keyword>
<dbReference type="InterPro" id="IPR015812">
    <property type="entry name" value="Integrin_bsu"/>
</dbReference>
<dbReference type="GO" id="GO:0007229">
    <property type="term" value="P:integrin-mediated signaling pathway"/>
    <property type="evidence" value="ECO:0007669"/>
    <property type="project" value="UniProtKB-KW"/>
</dbReference>
<evidence type="ECO:0000259" key="21">
    <source>
        <dbReference type="SMART" id="SM00423"/>
    </source>
</evidence>
<dbReference type="Pfam" id="PF08725">
    <property type="entry name" value="Integrin_b_cyt"/>
    <property type="match status" value="1"/>
</dbReference>
<feature type="disulfide bond" evidence="17">
    <location>
        <begin position="571"/>
        <end position="576"/>
    </location>
</feature>
<dbReference type="GO" id="GO:0019901">
    <property type="term" value="F:protein kinase binding"/>
    <property type="evidence" value="ECO:0007669"/>
    <property type="project" value="TreeGrafter"/>
</dbReference>
<evidence type="ECO:0000259" key="22">
    <source>
        <dbReference type="SMART" id="SM01241"/>
    </source>
</evidence>
<evidence type="ECO:0000313" key="24">
    <source>
        <dbReference type="EMBL" id="KAF7709714.1"/>
    </source>
</evidence>
<evidence type="ECO:0000256" key="9">
    <source>
        <dbReference type="ARBA" id="ARBA00022837"/>
    </source>
</evidence>
<feature type="disulfide bond" evidence="17">
    <location>
        <begin position="555"/>
        <end position="569"/>
    </location>
</feature>
<dbReference type="GO" id="GO:0007159">
    <property type="term" value="P:leukocyte cell-cell adhesion"/>
    <property type="evidence" value="ECO:0007669"/>
    <property type="project" value="TreeGrafter"/>
</dbReference>
<feature type="domain" description="PSI" evidence="21">
    <location>
        <begin position="54"/>
        <end position="104"/>
    </location>
</feature>
<dbReference type="Pfam" id="PF07974">
    <property type="entry name" value="EGF_2"/>
    <property type="match status" value="1"/>
</dbReference>
<dbReference type="PANTHER" id="PTHR10082">
    <property type="entry name" value="INTEGRIN BETA SUBUNIT"/>
    <property type="match status" value="1"/>
</dbReference>
<dbReference type="InterPro" id="IPR057073">
    <property type="entry name" value="EGF_integrin_2"/>
</dbReference>
<comment type="subcellular location">
    <subcellularLocation>
        <location evidence="1 18">Cell membrane</location>
        <topology evidence="1 18">Single-pass type I membrane protein</topology>
    </subcellularLocation>
</comment>
<feature type="disulfide bond" evidence="17">
    <location>
        <begin position="76"/>
        <end position="92"/>
    </location>
</feature>
<dbReference type="GO" id="GO:0046872">
    <property type="term" value="F:metal ion binding"/>
    <property type="evidence" value="ECO:0007669"/>
    <property type="project" value="UniProtKB-KW"/>
</dbReference>
<dbReference type="SMART" id="SM01241">
    <property type="entry name" value="Integrin_b_cyt"/>
    <property type="match status" value="1"/>
</dbReference>
<dbReference type="InterPro" id="IPR057243">
    <property type="entry name" value="Integrin_I-EGF_CS"/>
</dbReference>
<dbReference type="FunFam" id="2.10.25.10:FF:000995">
    <property type="entry name" value="Integrin beta"/>
    <property type="match status" value="1"/>
</dbReference>
<keyword evidence="12 19" id="KW-1133">Transmembrane helix</keyword>
<feature type="disulfide bond" evidence="17">
    <location>
        <begin position="628"/>
        <end position="633"/>
    </location>
</feature>
<reference evidence="24" key="1">
    <citation type="submission" date="2020-08" db="EMBL/GenBank/DDBJ databases">
        <title>Chromosome-level assembly of Southern catfish (Silurus meridionalis) provides insights into visual adaptation to the nocturnal and benthic lifestyles.</title>
        <authorList>
            <person name="Zhang Y."/>
            <person name="Wang D."/>
            <person name="Peng Z."/>
        </authorList>
    </citation>
    <scope>NUCLEOTIDE SEQUENCE</scope>
    <source>
        <strain evidence="24">SWU-2019-XX</strain>
        <tissue evidence="24">Muscle</tissue>
    </source>
</reference>
<evidence type="ECO:0000256" key="17">
    <source>
        <dbReference type="PIRSR" id="PIRSR002512-1"/>
    </source>
</evidence>
<feature type="disulfide bond" evidence="17">
    <location>
        <begin position="66"/>
        <end position="103"/>
    </location>
</feature>
<evidence type="ECO:0000256" key="10">
    <source>
        <dbReference type="ARBA" id="ARBA00022842"/>
    </source>
</evidence>
<evidence type="ECO:0000259" key="20">
    <source>
        <dbReference type="SMART" id="SM00187"/>
    </source>
</evidence>
<feature type="domain" description="Integrin beta subunit cytoplasmic" evidence="22">
    <location>
        <begin position="757"/>
        <end position="803"/>
    </location>
</feature>
<dbReference type="InterPro" id="IPR014836">
    <property type="entry name" value="Integrin_bsu_cyt_dom"/>
</dbReference>
<protein>
    <recommendedName>
        <fullName evidence="18">Integrin beta</fullName>
    </recommendedName>
</protein>
<dbReference type="SUPFAM" id="SSF69687">
    <property type="entry name" value="Integrin beta tail domain"/>
    <property type="match status" value="1"/>
</dbReference>
<feature type="disulfide bond" evidence="17">
    <location>
        <begin position="520"/>
        <end position="534"/>
    </location>
</feature>
<comment type="caution">
    <text evidence="24">The sequence shown here is derived from an EMBL/GenBank/DDBJ whole genome shotgun (WGS) entry which is preliminary data.</text>
</comment>
<feature type="disulfide bond" evidence="17">
    <location>
        <begin position="285"/>
        <end position="325"/>
    </location>
</feature>
<dbReference type="EMBL" id="JABFDY010000003">
    <property type="protein sequence ID" value="KAF7709714.1"/>
    <property type="molecule type" value="Genomic_DNA"/>
</dbReference>
<sequence>MGCCKRANSHCGRKWKLHVNCLKHGLFHHPQKMPQANKIILLLLFGRYVFSQEECIKSIVGSCDECIMSGPGCAWCTELNFTKPGEPEAVRCDTSKNLQERGCPNDSRMIINPKSALYIRTNKPLSGPQKTENPVQVQPQAIELNLRPGEAFTFNFSFKRAEGYPVDLYYLMDLSYSMGDDLKNVKNLGIEILKKLQQITGNARIGFGSFVDKTLLPFTDTAEEKLKKPCPAKEKQCQPAFGYQHVLSLTKDEKIFFEKVSLQNISGNLDMPEGSLDAIMQVVTCVDKIGWGDSTRLLVLATDAGFHMAGDGKLAGILEPNQETCQLDINNKYSKSNTWDYPSVGQIARKLEEQNIQPIFAVTKNVSQIYEELSKLIPKSEVGVLSNDSSNVVNLIVEAYNKLSSNIIVTHDGLPEGISVTFTSKCKGGERPSDKGICNNVNIGQEVIFSVTVKAAKCLDSNFSIGPLGFNEKLKVSVKTRCKCECDNQDIVHDFCNREGKIVCGTCSCNPNFLGQRCECSVEKKDEVALKAQCRKDNGTECEGRGDCKCGVCKCHQTEGGQSYYGPHCECDDEHCEKFQNKLCGGNGTCRCGECKCNAGYEGSACQCKKSDESCVTGETVCHGRGKCVCNQCACERGYKGIRCDTCPTCELPCEKSGSCVECKAFNTGPLDKSCDESCSHLKVTVDEKLAKRDCQVKDEEGCRMIFSMTPQDGFDRYYVNVLKDRECPEGPNVGRIVGGSLAAVALIGLLLLILIKAIFYFKDLKEWKRFEKEAQRRQWAKSENPLFQKATTTVANPAFTGDS</sequence>
<dbReference type="GO" id="GO:0009986">
    <property type="term" value="C:cell surface"/>
    <property type="evidence" value="ECO:0007669"/>
    <property type="project" value="TreeGrafter"/>
</dbReference>
<dbReference type="SUPFAM" id="SSF57196">
    <property type="entry name" value="EGF/Laminin"/>
    <property type="match status" value="1"/>
</dbReference>
<feature type="disulfide bond" evidence="17">
    <location>
        <begin position="592"/>
        <end position="622"/>
    </location>
</feature>
<dbReference type="FunFam" id="2.10.25.10:FF:000785">
    <property type="entry name" value="Integrin beta"/>
    <property type="match status" value="1"/>
</dbReference>
<dbReference type="SMART" id="SM00423">
    <property type="entry name" value="PSI"/>
    <property type="match status" value="1"/>
</dbReference>
<feature type="disulfide bond" evidence="17">
    <location>
        <begin position="63"/>
        <end position="73"/>
    </location>
</feature>
<keyword evidence="11 18" id="KW-0130">Cell adhesion</keyword>
<dbReference type="Gene3D" id="3.30.1680.10">
    <property type="entry name" value="ligand-binding face of the semaphorins, domain 2"/>
    <property type="match status" value="1"/>
</dbReference>
<dbReference type="InterPro" id="IPR012896">
    <property type="entry name" value="Integrin_bsu_tail"/>
</dbReference>
<dbReference type="GO" id="GO:0005178">
    <property type="term" value="F:integrin binding"/>
    <property type="evidence" value="ECO:0007669"/>
    <property type="project" value="TreeGrafter"/>
</dbReference>
<dbReference type="InterPro" id="IPR032695">
    <property type="entry name" value="Integrin_dom_sf"/>
</dbReference>
<dbReference type="SMART" id="SM00187">
    <property type="entry name" value="INB"/>
    <property type="match status" value="1"/>
</dbReference>
<gene>
    <name evidence="24" type="ORF">HF521_016564</name>
</gene>
<dbReference type="GO" id="GO:0007160">
    <property type="term" value="P:cell-matrix adhesion"/>
    <property type="evidence" value="ECO:0007669"/>
    <property type="project" value="TreeGrafter"/>
</dbReference>
<dbReference type="Proteomes" id="UP000606274">
    <property type="component" value="Unassembled WGS sequence"/>
</dbReference>
<dbReference type="SUPFAM" id="SSF53300">
    <property type="entry name" value="vWA-like"/>
    <property type="match status" value="1"/>
</dbReference>
<feature type="disulfide bond" evidence="17">
    <location>
        <begin position="679"/>
        <end position="703"/>
    </location>
</feature>
<proteinExistence type="inferred from homology"/>
<dbReference type="PANTHER" id="PTHR10082:SF15">
    <property type="entry name" value="INTEGRIN BETA-2"/>
    <property type="match status" value="1"/>
</dbReference>
<dbReference type="Gene3D" id="2.10.25.10">
    <property type="entry name" value="Laminin"/>
    <property type="match status" value="4"/>
</dbReference>
<dbReference type="AlphaFoldDB" id="A0A8T0BRP9"/>
<evidence type="ECO:0000256" key="6">
    <source>
        <dbReference type="ARBA" id="ARBA00022723"/>
    </source>
</evidence>
<keyword evidence="5 18" id="KW-0812">Transmembrane</keyword>
<evidence type="ECO:0000256" key="4">
    <source>
        <dbReference type="ARBA" id="ARBA00022536"/>
    </source>
</evidence>
<name>A0A8T0BRP9_SILME</name>
<keyword evidence="7" id="KW-0732">Signal</keyword>
<dbReference type="Gene3D" id="2.60.40.1510">
    <property type="entry name" value="ntegrin, alpha v. Chain A, domain 3"/>
    <property type="match status" value="1"/>
</dbReference>
<keyword evidence="8" id="KW-0677">Repeat</keyword>
<feature type="disulfide bond" evidence="17">
    <location>
        <begin position="458"/>
        <end position="695"/>
    </location>
</feature>
<feature type="disulfide bond" evidence="17">
    <location>
        <begin position="230"/>
        <end position="237"/>
    </location>
</feature>
<dbReference type="PIRSF" id="PIRSF002512">
    <property type="entry name" value="Integrin_B"/>
    <property type="match status" value="1"/>
</dbReference>
<comment type="similarity">
    <text evidence="2 18">Belongs to the integrin beta chain family.</text>
</comment>
<evidence type="ECO:0000256" key="18">
    <source>
        <dbReference type="RuleBase" id="RU000633"/>
    </source>
</evidence>
<dbReference type="SUPFAM" id="SSF69179">
    <property type="entry name" value="Integrin domains"/>
    <property type="match status" value="1"/>
</dbReference>
<keyword evidence="25" id="KW-1185">Reference proteome</keyword>
<dbReference type="FunFam" id="3.40.50.410:FF:000002">
    <property type="entry name" value="Integrin beta"/>
    <property type="match status" value="1"/>
</dbReference>
<feature type="disulfide bond" evidence="17">
    <location>
        <begin position="548"/>
        <end position="553"/>
    </location>
</feature>
<feature type="disulfide bond" evidence="17">
    <location>
        <begin position="550"/>
        <end position="584"/>
    </location>
</feature>
<evidence type="ECO:0000259" key="23">
    <source>
        <dbReference type="SMART" id="SM01242"/>
    </source>
</evidence>
<evidence type="ECO:0000313" key="25">
    <source>
        <dbReference type="Proteomes" id="UP000606274"/>
    </source>
</evidence>
<dbReference type="GO" id="GO:0005925">
    <property type="term" value="C:focal adhesion"/>
    <property type="evidence" value="ECO:0007669"/>
    <property type="project" value="TreeGrafter"/>
</dbReference>
<dbReference type="GO" id="GO:0001540">
    <property type="term" value="F:amyloid-beta binding"/>
    <property type="evidence" value="ECO:0007669"/>
    <property type="project" value="TreeGrafter"/>
</dbReference>
<dbReference type="SMART" id="SM01242">
    <property type="entry name" value="Integrin_B_tail"/>
    <property type="match status" value="1"/>
</dbReference>
<dbReference type="GO" id="GO:0008305">
    <property type="term" value="C:integrin complex"/>
    <property type="evidence" value="ECO:0007669"/>
    <property type="project" value="TreeGrafter"/>
</dbReference>
<keyword evidence="10" id="KW-0460">Magnesium</keyword>
<dbReference type="InterPro" id="IPR013111">
    <property type="entry name" value="EGF_extracell"/>
</dbReference>
<evidence type="ECO:0000256" key="14">
    <source>
        <dbReference type="ARBA" id="ARBA00023136"/>
    </source>
</evidence>
<feature type="disulfide bond" evidence="17">
    <location>
        <begin position="504"/>
        <end position="542"/>
    </location>
</feature>
<feature type="disulfide bond" evidence="17">
    <location>
        <begin position="597"/>
        <end position="606"/>
    </location>
</feature>
<feature type="disulfide bond" evidence="17">
    <location>
        <begin position="630"/>
        <end position="675"/>
    </location>
</feature>
<feature type="domain" description="Integrin beta subunit tail" evidence="23">
    <location>
        <begin position="654"/>
        <end position="733"/>
    </location>
</feature>
<evidence type="ECO:0000256" key="13">
    <source>
        <dbReference type="ARBA" id="ARBA00023037"/>
    </source>
</evidence>
<feature type="disulfide bond" evidence="17">
    <location>
        <begin position="647"/>
        <end position="650"/>
    </location>
</feature>
<keyword evidence="4" id="KW-0245">EGF-like domain</keyword>
<evidence type="ECO:0000256" key="5">
    <source>
        <dbReference type="ARBA" id="ARBA00022692"/>
    </source>
</evidence>
<feature type="disulfide bond" evidence="17">
    <location>
        <begin position="660"/>
        <end position="728"/>
    </location>
</feature>
<dbReference type="Pfam" id="PF17205">
    <property type="entry name" value="PSI_integrin"/>
    <property type="match status" value="1"/>
</dbReference>
<accession>A0A8T0BRP9</accession>
<evidence type="ECO:0000256" key="15">
    <source>
        <dbReference type="ARBA" id="ARBA00023157"/>
    </source>
</evidence>
<feature type="disulfide bond" evidence="17">
    <location>
        <begin position="635"/>
        <end position="644"/>
    </location>
</feature>
<evidence type="ECO:0000256" key="16">
    <source>
        <dbReference type="ARBA" id="ARBA00023180"/>
    </source>
</evidence>
<evidence type="ECO:0000256" key="12">
    <source>
        <dbReference type="ARBA" id="ARBA00022989"/>
    </source>
</evidence>
<evidence type="ECO:0000256" key="11">
    <source>
        <dbReference type="ARBA" id="ARBA00022889"/>
    </source>
</evidence>
<dbReference type="InterPro" id="IPR002369">
    <property type="entry name" value="Integrin_bsu_VWA"/>
</dbReference>
<dbReference type="Pfam" id="PF00362">
    <property type="entry name" value="Integrin_beta"/>
    <property type="match status" value="1"/>
</dbReference>
<feature type="transmembrane region" description="Helical" evidence="19">
    <location>
        <begin position="737"/>
        <end position="762"/>
    </location>
</feature>
<evidence type="ECO:0000256" key="7">
    <source>
        <dbReference type="ARBA" id="ARBA00022729"/>
    </source>
</evidence>
<dbReference type="InterPro" id="IPR036349">
    <property type="entry name" value="Integrin_bsu_tail_dom_sf"/>
</dbReference>
<dbReference type="InterPro" id="IPR036465">
    <property type="entry name" value="vWFA_dom_sf"/>
</dbReference>
<evidence type="ECO:0000256" key="8">
    <source>
        <dbReference type="ARBA" id="ARBA00022737"/>
    </source>
</evidence>
<dbReference type="Pfam" id="PF23105">
    <property type="entry name" value="EGF_integrin"/>
    <property type="match status" value="1"/>
</dbReference>
<keyword evidence="6" id="KW-0479">Metal-binding</keyword>
<keyword evidence="16" id="KW-0325">Glycoprotein</keyword>
<dbReference type="Gene3D" id="1.20.5.100">
    <property type="entry name" value="Cytochrome c1, transmembrane anchor, C-terminal"/>
    <property type="match status" value="1"/>
</dbReference>
<dbReference type="InterPro" id="IPR016201">
    <property type="entry name" value="PSI"/>
</dbReference>
<feature type="disulfide bond" evidence="17">
    <location>
        <begin position="426"/>
        <end position="438"/>
    </location>
</feature>
<feature type="domain" description="Integrin beta subunit VWA" evidence="20">
    <location>
        <begin position="62"/>
        <end position="484"/>
    </location>
</feature>
<dbReference type="GO" id="GO:0030593">
    <property type="term" value="P:neutrophil chemotaxis"/>
    <property type="evidence" value="ECO:0007669"/>
    <property type="project" value="TreeGrafter"/>
</dbReference>
<evidence type="ECO:0000256" key="1">
    <source>
        <dbReference type="ARBA" id="ARBA00004251"/>
    </source>
</evidence>
<dbReference type="GO" id="GO:0033627">
    <property type="term" value="P:cell adhesion mediated by integrin"/>
    <property type="evidence" value="ECO:0007669"/>
    <property type="project" value="TreeGrafter"/>
</dbReference>
<dbReference type="Gene3D" id="3.40.50.410">
    <property type="entry name" value="von Willebrand factor, type A domain"/>
    <property type="match status" value="1"/>
</dbReference>
<feature type="disulfide bond" evidence="17">
    <location>
        <begin position="509"/>
        <end position="518"/>
    </location>
</feature>
<evidence type="ECO:0000256" key="19">
    <source>
        <dbReference type="SAM" id="Phobius"/>
    </source>
</evidence>
<feature type="disulfide bond" evidence="17">
    <location>
        <begin position="590"/>
        <end position="595"/>
    </location>
</feature>
<evidence type="ECO:0000256" key="2">
    <source>
        <dbReference type="ARBA" id="ARBA00007449"/>
    </source>
</evidence>
<keyword evidence="15 17" id="KW-1015">Disulfide bond</keyword>
<dbReference type="SUPFAM" id="SSF103575">
    <property type="entry name" value="Plexin repeat"/>
    <property type="match status" value="1"/>
</dbReference>
<keyword evidence="3" id="KW-1003">Cell membrane</keyword>